<evidence type="ECO:0000313" key="10">
    <source>
        <dbReference type="EMBL" id="MCE2597226.1"/>
    </source>
</evidence>
<keyword evidence="6 7" id="KW-0472">Membrane</keyword>
<dbReference type="InterPro" id="IPR036640">
    <property type="entry name" value="ABC1_TM_sf"/>
</dbReference>
<dbReference type="InterPro" id="IPR003439">
    <property type="entry name" value="ABC_transporter-like_ATP-bd"/>
</dbReference>
<dbReference type="InterPro" id="IPR039421">
    <property type="entry name" value="Type_1_exporter"/>
</dbReference>
<keyword evidence="3" id="KW-0547">Nucleotide-binding</keyword>
<dbReference type="SUPFAM" id="SSF52540">
    <property type="entry name" value="P-loop containing nucleoside triphosphate hydrolases"/>
    <property type="match status" value="1"/>
</dbReference>
<dbReference type="PROSITE" id="PS50893">
    <property type="entry name" value="ABC_TRANSPORTER_2"/>
    <property type="match status" value="1"/>
</dbReference>
<gene>
    <name evidence="10" type="ORF">K6Y31_20850</name>
</gene>
<dbReference type="InterPro" id="IPR011527">
    <property type="entry name" value="ABC1_TM_dom"/>
</dbReference>
<name>A0ABS8WDU7_9GAMM</name>
<dbReference type="Gene3D" id="1.20.1560.10">
    <property type="entry name" value="ABC transporter type 1, transmembrane domain"/>
    <property type="match status" value="1"/>
</dbReference>
<dbReference type="EMBL" id="JAIMJA010000036">
    <property type="protein sequence ID" value="MCE2597226.1"/>
    <property type="molecule type" value="Genomic_DNA"/>
</dbReference>
<dbReference type="PROSITE" id="PS00211">
    <property type="entry name" value="ABC_TRANSPORTER_1"/>
    <property type="match status" value="1"/>
</dbReference>
<feature type="transmembrane region" description="Helical" evidence="7">
    <location>
        <begin position="131"/>
        <end position="151"/>
    </location>
</feature>
<feature type="transmembrane region" description="Helical" evidence="7">
    <location>
        <begin position="281"/>
        <end position="302"/>
    </location>
</feature>
<dbReference type="PANTHER" id="PTHR24221:SF300">
    <property type="entry name" value="MULTIDRUG RESISTANCE-LIKE ATP-BINDING PROTEIN MDLA"/>
    <property type="match status" value="1"/>
</dbReference>
<dbReference type="InterPro" id="IPR003593">
    <property type="entry name" value="AAA+_ATPase"/>
</dbReference>
<evidence type="ECO:0000259" key="8">
    <source>
        <dbReference type="PROSITE" id="PS50893"/>
    </source>
</evidence>
<dbReference type="SMART" id="SM00382">
    <property type="entry name" value="AAA"/>
    <property type="match status" value="1"/>
</dbReference>
<feature type="transmembrane region" description="Helical" evidence="7">
    <location>
        <begin position="157"/>
        <end position="176"/>
    </location>
</feature>
<sequence>MEFINQIGWFIKLHQWRYISIFMAIVAASVCSLIPPLLIASLVDQLAKSQSVNLVDLWPTLAQLVALAISTYLLRFFWRYYLFGSALELERSLMVQLYSHCCRMPGPFFQRHSSAKLLNHLNSDVNAVSQGVGNGVIFFVDAFVMSSLVLVVLATQISWLLTLVVLLPLPILALSIKRYGQQMQSRLEQSQYQLGLFYQQIQQTVNGISVIKGHACQGASQQQFDHQLAQLTQANIDQARVEAKYEPTTAMVAAGSFFLTLSVGSVLVAQQQITLGELLAFNLYLGYLIWPMNAFGFLFSTLTMASVSMKRIDQVLNDDQLGYASQSPTVPTQQTTLIKLDVEYFSHHNHQVANEDSFAEPDQAALLFKDVHFSAQRGQIQAIVGPVACGKSSLLRLLLGSSMIESVQRSLHPDANIAYVPQDCALFTGTIRENIALGAPDASFEQIKNAASLACLSKDIDTFELGYDTQVGEHGSQLSGGQKQRLAIARALLTQADILLLDDSLSALDNATCSQLLFNLKCWMAGTKTVILASSRFDLLNHADKILLLRPEHLPLYLTHSELLTRDNWYQQQYQHASATEGGIKP</sequence>
<protein>
    <submittedName>
        <fullName evidence="10">ATP-binding cassette domain-containing protein</fullName>
    </submittedName>
</protein>
<keyword evidence="4 10" id="KW-0067">ATP-binding</keyword>
<dbReference type="PANTHER" id="PTHR24221">
    <property type="entry name" value="ATP-BINDING CASSETTE SUB-FAMILY B"/>
    <property type="match status" value="1"/>
</dbReference>
<proteinExistence type="predicted"/>
<dbReference type="InterPro" id="IPR017871">
    <property type="entry name" value="ABC_transporter-like_CS"/>
</dbReference>
<evidence type="ECO:0000256" key="6">
    <source>
        <dbReference type="ARBA" id="ARBA00023136"/>
    </source>
</evidence>
<accession>A0ABS8WDU7</accession>
<evidence type="ECO:0000256" key="4">
    <source>
        <dbReference type="ARBA" id="ARBA00022840"/>
    </source>
</evidence>
<evidence type="ECO:0000256" key="2">
    <source>
        <dbReference type="ARBA" id="ARBA00022692"/>
    </source>
</evidence>
<feature type="transmembrane region" description="Helical" evidence="7">
    <location>
        <begin position="250"/>
        <end position="269"/>
    </location>
</feature>
<organism evidence="10 11">
    <name type="scientific">Motilimonas cestriensis</name>
    <dbReference type="NCBI Taxonomy" id="2742685"/>
    <lineage>
        <taxon>Bacteria</taxon>
        <taxon>Pseudomonadati</taxon>
        <taxon>Pseudomonadota</taxon>
        <taxon>Gammaproteobacteria</taxon>
        <taxon>Alteromonadales</taxon>
        <taxon>Alteromonadales genera incertae sedis</taxon>
        <taxon>Motilimonas</taxon>
    </lineage>
</organism>
<dbReference type="GO" id="GO:0005524">
    <property type="term" value="F:ATP binding"/>
    <property type="evidence" value="ECO:0007669"/>
    <property type="project" value="UniProtKB-KW"/>
</dbReference>
<feature type="transmembrane region" description="Helical" evidence="7">
    <location>
        <begin position="21"/>
        <end position="40"/>
    </location>
</feature>
<comment type="subcellular location">
    <subcellularLocation>
        <location evidence="1">Cell membrane</location>
        <topology evidence="1">Multi-pass membrane protein</topology>
    </subcellularLocation>
</comment>
<evidence type="ECO:0000256" key="7">
    <source>
        <dbReference type="SAM" id="Phobius"/>
    </source>
</evidence>
<keyword evidence="5 7" id="KW-1133">Transmembrane helix</keyword>
<evidence type="ECO:0000313" key="11">
    <source>
        <dbReference type="Proteomes" id="UP001201273"/>
    </source>
</evidence>
<keyword evidence="11" id="KW-1185">Reference proteome</keyword>
<feature type="transmembrane region" description="Helical" evidence="7">
    <location>
        <begin position="60"/>
        <end position="78"/>
    </location>
</feature>
<dbReference type="RefSeq" id="WP_233054978.1">
    <property type="nucleotide sequence ID" value="NZ_JAIMJA010000036.1"/>
</dbReference>
<evidence type="ECO:0000256" key="1">
    <source>
        <dbReference type="ARBA" id="ARBA00004651"/>
    </source>
</evidence>
<dbReference type="Proteomes" id="UP001201273">
    <property type="component" value="Unassembled WGS sequence"/>
</dbReference>
<dbReference type="Gene3D" id="3.40.50.300">
    <property type="entry name" value="P-loop containing nucleotide triphosphate hydrolases"/>
    <property type="match status" value="1"/>
</dbReference>
<feature type="domain" description="ABC transporter" evidence="8">
    <location>
        <begin position="352"/>
        <end position="576"/>
    </location>
</feature>
<dbReference type="PROSITE" id="PS50929">
    <property type="entry name" value="ABC_TM1F"/>
    <property type="match status" value="1"/>
</dbReference>
<dbReference type="InterPro" id="IPR027417">
    <property type="entry name" value="P-loop_NTPase"/>
</dbReference>
<feature type="domain" description="ABC transmembrane type-1" evidence="9">
    <location>
        <begin position="21"/>
        <end position="304"/>
    </location>
</feature>
<dbReference type="SUPFAM" id="SSF90123">
    <property type="entry name" value="ABC transporter transmembrane region"/>
    <property type="match status" value="1"/>
</dbReference>
<dbReference type="Pfam" id="PF00664">
    <property type="entry name" value="ABC_membrane"/>
    <property type="match status" value="1"/>
</dbReference>
<evidence type="ECO:0000256" key="5">
    <source>
        <dbReference type="ARBA" id="ARBA00022989"/>
    </source>
</evidence>
<evidence type="ECO:0000259" key="9">
    <source>
        <dbReference type="PROSITE" id="PS50929"/>
    </source>
</evidence>
<reference evidence="10 11" key="1">
    <citation type="journal article" date="2022" name="Environ. Microbiol. Rep.">
        <title>Eco-phylogenetic analyses reveal divergent evolution of vitamin B12 metabolism in the marine bacterial family 'Psychromonadaceae'.</title>
        <authorList>
            <person name="Jin X."/>
            <person name="Yang Y."/>
            <person name="Cao H."/>
            <person name="Gao B."/>
            <person name="Zhao Z."/>
        </authorList>
    </citation>
    <scope>NUCLEOTIDE SEQUENCE [LARGE SCALE GENOMIC DNA]</scope>
    <source>
        <strain evidence="10 11">MKS20</strain>
    </source>
</reference>
<keyword evidence="2 7" id="KW-0812">Transmembrane</keyword>
<dbReference type="Pfam" id="PF00005">
    <property type="entry name" value="ABC_tran"/>
    <property type="match status" value="1"/>
</dbReference>
<evidence type="ECO:0000256" key="3">
    <source>
        <dbReference type="ARBA" id="ARBA00022741"/>
    </source>
</evidence>
<comment type="caution">
    <text evidence="10">The sequence shown here is derived from an EMBL/GenBank/DDBJ whole genome shotgun (WGS) entry which is preliminary data.</text>
</comment>